<name>A0ACC3CU82_9PEZI</name>
<sequence length="311" mass="31867">MPESSSINQDSITSGVHDDPELKAADESSKAEPEEEQSFGVAPIPASSGTGNPISLPPGEKVPESSSINTNSITSGVHDDPELKAADEASKAEPEEEQSFGVAPIPPSSGAGNPISLQRGEGVPESSSINANSITSGVHDDPELKAADQAKRAEPQEEQSFGVAPLPATTAPGNPISLAPGEKVPQSSDYTTNSVDSNVKLDRESYEKSDAYPTQTSSTQPSGNTFLSYGGGIFGLPPVTNSMIPESSLPIGGDAARAADSGYTMQSAAPESTTTALAGAVLKEPRGIPEMVVDSQRDAHVDAEASANPEA</sequence>
<comment type="caution">
    <text evidence="1">The sequence shown here is derived from an EMBL/GenBank/DDBJ whole genome shotgun (WGS) entry which is preliminary data.</text>
</comment>
<reference evidence="1" key="1">
    <citation type="submission" date="2024-09" db="EMBL/GenBank/DDBJ databases">
        <title>Black Yeasts Isolated from many extreme environments.</title>
        <authorList>
            <person name="Coleine C."/>
            <person name="Stajich J.E."/>
            <person name="Selbmann L."/>
        </authorList>
    </citation>
    <scope>NUCLEOTIDE SEQUENCE</scope>
    <source>
        <strain evidence="1">CCFEE 5737</strain>
    </source>
</reference>
<gene>
    <name evidence="1" type="ORF">LTS18_000642</name>
</gene>
<protein>
    <submittedName>
        <fullName evidence="1">Uncharacterized protein</fullName>
    </submittedName>
</protein>
<evidence type="ECO:0000313" key="1">
    <source>
        <dbReference type="EMBL" id="KAK3044677.1"/>
    </source>
</evidence>
<keyword evidence="2" id="KW-1185">Reference proteome</keyword>
<proteinExistence type="predicted"/>
<organism evidence="1 2">
    <name type="scientific">Coniosporium uncinatum</name>
    <dbReference type="NCBI Taxonomy" id="93489"/>
    <lineage>
        <taxon>Eukaryota</taxon>
        <taxon>Fungi</taxon>
        <taxon>Dikarya</taxon>
        <taxon>Ascomycota</taxon>
        <taxon>Pezizomycotina</taxon>
        <taxon>Dothideomycetes</taxon>
        <taxon>Dothideomycetes incertae sedis</taxon>
        <taxon>Coniosporium</taxon>
    </lineage>
</organism>
<evidence type="ECO:0000313" key="2">
    <source>
        <dbReference type="Proteomes" id="UP001186974"/>
    </source>
</evidence>
<dbReference type="Proteomes" id="UP001186974">
    <property type="component" value="Unassembled WGS sequence"/>
</dbReference>
<feature type="non-terminal residue" evidence="1">
    <location>
        <position position="311"/>
    </location>
</feature>
<dbReference type="EMBL" id="JAWDJW010011619">
    <property type="protein sequence ID" value="KAK3044677.1"/>
    <property type="molecule type" value="Genomic_DNA"/>
</dbReference>
<accession>A0ACC3CU82</accession>